<dbReference type="Proteomes" id="UP001331761">
    <property type="component" value="Unassembled WGS sequence"/>
</dbReference>
<name>A0AAN8EMX2_TRICO</name>
<feature type="non-terminal residue" evidence="3">
    <location>
        <position position="1"/>
    </location>
</feature>
<evidence type="ECO:0000259" key="2">
    <source>
        <dbReference type="Pfam" id="PF02931"/>
    </source>
</evidence>
<dbReference type="InterPro" id="IPR006201">
    <property type="entry name" value="Neur_channel"/>
</dbReference>
<comment type="caution">
    <text evidence="3">The sequence shown here is derived from an EMBL/GenBank/DDBJ whole genome shotgun (WGS) entry which is preliminary data.</text>
</comment>
<dbReference type="GO" id="GO:0004888">
    <property type="term" value="F:transmembrane signaling receptor activity"/>
    <property type="evidence" value="ECO:0007669"/>
    <property type="project" value="InterPro"/>
</dbReference>
<dbReference type="CDD" id="cd18989">
    <property type="entry name" value="LGIC_ECD_cation"/>
    <property type="match status" value="1"/>
</dbReference>
<dbReference type="GO" id="GO:0016020">
    <property type="term" value="C:membrane"/>
    <property type="evidence" value="ECO:0007669"/>
    <property type="project" value="InterPro"/>
</dbReference>
<proteinExistence type="predicted"/>
<feature type="transmembrane region" description="Helical" evidence="1">
    <location>
        <begin position="443"/>
        <end position="461"/>
    </location>
</feature>
<feature type="transmembrane region" description="Helical" evidence="1">
    <location>
        <begin position="343"/>
        <end position="364"/>
    </location>
</feature>
<evidence type="ECO:0000313" key="4">
    <source>
        <dbReference type="Proteomes" id="UP001331761"/>
    </source>
</evidence>
<keyword evidence="1" id="KW-0472">Membrane</keyword>
<sequence length="464" mass="53425">GFPAWNTLKVNVPLKLLASKVGASAYLREKSVVKEYKVARILQMQEEPMQRGRTSKEAGEGLYFINDAKLDPLTFVYCTMGDAVDFTLFNILSLILPPISEMSKDLEAVQINERRIINTVLDPKIYDASVPYKPPAEVVPVFSLHHVENVDEVQQLMVLHGAMLLMWKDKRLAWNVSEYGNIREINRRRSQLVGRIWLPKLYLTEIFFRTANILGSEGTELTIIHTGLVRCKVKILVKTSCYFEYDEYPNDHQNCSFTMYTPFTIDKMKFTEYGGADKSAFYRSRAGKAPSKVDIGDFILERIDSRSLNLLAGSKIVGNVEKYPAKMVRSVYWYNLVFRRHNIYYVTRMAVPLFTISCLTYAFCLLRSHHGLIWLLLSLAVQIMNGAILMENLPPDYTKMPAIGLTATLVLFETICLIIWRFFTVSVIQTLPDRPDLRSKIDLVENFLCVYFVIRIIHIYMKLF</sequence>
<dbReference type="GO" id="GO:0005230">
    <property type="term" value="F:extracellular ligand-gated monoatomic ion channel activity"/>
    <property type="evidence" value="ECO:0007669"/>
    <property type="project" value="InterPro"/>
</dbReference>
<dbReference type="EMBL" id="WIXE01025739">
    <property type="protein sequence ID" value="KAK5964491.1"/>
    <property type="molecule type" value="Genomic_DNA"/>
</dbReference>
<feature type="transmembrane region" description="Helical" evidence="1">
    <location>
        <begin position="402"/>
        <end position="423"/>
    </location>
</feature>
<keyword evidence="1" id="KW-0812">Transmembrane</keyword>
<dbReference type="PANTHER" id="PTHR18945">
    <property type="entry name" value="NEUROTRANSMITTER GATED ION CHANNEL"/>
    <property type="match status" value="1"/>
</dbReference>
<keyword evidence="4" id="KW-1185">Reference proteome</keyword>
<gene>
    <name evidence="3" type="ORF">GCK32_005442</name>
</gene>
<accession>A0AAN8EMX2</accession>
<dbReference type="AlphaFoldDB" id="A0AAN8EMX2"/>
<keyword evidence="1" id="KW-1133">Transmembrane helix</keyword>
<protein>
    <submittedName>
        <fullName evidence="3">Neurotransmitter-gated ion-channel ligand binding domain protein</fullName>
    </submittedName>
</protein>
<dbReference type="SUPFAM" id="SSF63712">
    <property type="entry name" value="Nicotinic receptor ligand binding domain-like"/>
    <property type="match status" value="1"/>
</dbReference>
<evidence type="ECO:0000256" key="1">
    <source>
        <dbReference type="SAM" id="Phobius"/>
    </source>
</evidence>
<evidence type="ECO:0000313" key="3">
    <source>
        <dbReference type="EMBL" id="KAK5964491.1"/>
    </source>
</evidence>
<dbReference type="InterPro" id="IPR006202">
    <property type="entry name" value="Neur_chan_lig-bd"/>
</dbReference>
<dbReference type="InterPro" id="IPR036734">
    <property type="entry name" value="Neur_chan_lig-bd_sf"/>
</dbReference>
<feature type="domain" description="Neurotransmitter-gated ion-channel ligand-binding" evidence="2">
    <location>
        <begin position="115"/>
        <end position="260"/>
    </location>
</feature>
<dbReference type="Gene3D" id="2.70.170.10">
    <property type="entry name" value="Neurotransmitter-gated ion-channel ligand-binding domain"/>
    <property type="match status" value="1"/>
</dbReference>
<dbReference type="Pfam" id="PF02931">
    <property type="entry name" value="Neur_chan_LBD"/>
    <property type="match status" value="1"/>
</dbReference>
<organism evidence="3 4">
    <name type="scientific">Trichostrongylus colubriformis</name>
    <name type="common">Black scour worm</name>
    <dbReference type="NCBI Taxonomy" id="6319"/>
    <lineage>
        <taxon>Eukaryota</taxon>
        <taxon>Metazoa</taxon>
        <taxon>Ecdysozoa</taxon>
        <taxon>Nematoda</taxon>
        <taxon>Chromadorea</taxon>
        <taxon>Rhabditida</taxon>
        <taxon>Rhabditina</taxon>
        <taxon>Rhabditomorpha</taxon>
        <taxon>Strongyloidea</taxon>
        <taxon>Trichostrongylidae</taxon>
        <taxon>Trichostrongylus</taxon>
    </lineage>
</organism>
<feature type="transmembrane region" description="Helical" evidence="1">
    <location>
        <begin position="371"/>
        <end position="390"/>
    </location>
</feature>
<reference evidence="3 4" key="1">
    <citation type="submission" date="2019-10" db="EMBL/GenBank/DDBJ databases">
        <title>Assembly and Annotation for the nematode Trichostrongylus colubriformis.</title>
        <authorList>
            <person name="Martin J."/>
        </authorList>
    </citation>
    <scope>NUCLEOTIDE SEQUENCE [LARGE SCALE GENOMIC DNA]</scope>
    <source>
        <strain evidence="3">G859</strain>
        <tissue evidence="3">Whole worm</tissue>
    </source>
</reference>